<protein>
    <submittedName>
        <fullName evidence="1">Uncharacterized protein</fullName>
    </submittedName>
</protein>
<dbReference type="Proteomes" id="UP000051574">
    <property type="component" value="Unassembled WGS sequence"/>
</dbReference>
<feature type="non-terminal residue" evidence="1">
    <location>
        <position position="1"/>
    </location>
</feature>
<keyword evidence="2" id="KW-1185">Reference proteome</keyword>
<comment type="caution">
    <text evidence="1">The sequence shown here is derived from an EMBL/GenBank/DDBJ whole genome shotgun (WGS) entry which is preliminary data.</text>
</comment>
<evidence type="ECO:0000313" key="1">
    <source>
        <dbReference type="EMBL" id="KRT86912.1"/>
    </source>
</evidence>
<dbReference type="AlphaFoldDB" id="A0A0T6BHU9"/>
<feature type="non-terminal residue" evidence="1">
    <location>
        <position position="135"/>
    </location>
</feature>
<organism evidence="1 2">
    <name type="scientific">Oryctes borbonicus</name>
    <dbReference type="NCBI Taxonomy" id="1629725"/>
    <lineage>
        <taxon>Eukaryota</taxon>
        <taxon>Metazoa</taxon>
        <taxon>Ecdysozoa</taxon>
        <taxon>Arthropoda</taxon>
        <taxon>Hexapoda</taxon>
        <taxon>Insecta</taxon>
        <taxon>Pterygota</taxon>
        <taxon>Neoptera</taxon>
        <taxon>Endopterygota</taxon>
        <taxon>Coleoptera</taxon>
        <taxon>Polyphaga</taxon>
        <taxon>Scarabaeiformia</taxon>
        <taxon>Scarabaeidae</taxon>
        <taxon>Dynastinae</taxon>
        <taxon>Oryctes</taxon>
    </lineage>
</organism>
<reference evidence="1 2" key="1">
    <citation type="submission" date="2015-09" db="EMBL/GenBank/DDBJ databases">
        <title>Draft genome of the scarab beetle Oryctes borbonicus.</title>
        <authorList>
            <person name="Meyer J.M."/>
            <person name="Markov G.V."/>
            <person name="Baskaran P."/>
            <person name="Herrmann M."/>
            <person name="Sommer R.J."/>
            <person name="Roedelsperger C."/>
        </authorList>
    </citation>
    <scope>NUCLEOTIDE SEQUENCE [LARGE SCALE GENOMIC DNA]</scope>
    <source>
        <strain evidence="1">OB123</strain>
        <tissue evidence="1">Whole animal</tissue>
    </source>
</reference>
<sequence length="135" mass="15339">IVDTLLLLTLKKPRRSVERTYVKHANVWHKFLYNGGILESGEHSTMENDIWPLHWTIRLKEESEQMAAVKENLKEMNSLATKLKTMSEVTCKLCNVVLYTVPEVRLHIVSKVHTDKVEATIPDGTPGCLGRSSVI</sequence>
<name>A0A0T6BHU9_9SCAR</name>
<dbReference type="OrthoDB" id="66977at2759"/>
<proteinExistence type="predicted"/>
<dbReference type="SUPFAM" id="SSF57667">
    <property type="entry name" value="beta-beta-alpha zinc fingers"/>
    <property type="match status" value="1"/>
</dbReference>
<accession>A0A0T6BHU9</accession>
<evidence type="ECO:0000313" key="2">
    <source>
        <dbReference type="Proteomes" id="UP000051574"/>
    </source>
</evidence>
<dbReference type="InterPro" id="IPR036236">
    <property type="entry name" value="Znf_C2H2_sf"/>
</dbReference>
<dbReference type="EMBL" id="LJIG01000028">
    <property type="protein sequence ID" value="KRT86912.1"/>
    <property type="molecule type" value="Genomic_DNA"/>
</dbReference>
<gene>
    <name evidence="1" type="ORF">AMK59_1398</name>
</gene>